<dbReference type="PANTHER" id="PTHR23240:SF31">
    <property type="entry name" value="DNA REPAIR METALLO-BETA-LACTAMASE FAMILY PROTEIN"/>
    <property type="match status" value="1"/>
</dbReference>
<reference evidence="1 2" key="1">
    <citation type="submission" date="2020-02" db="EMBL/GenBank/DDBJ databases">
        <title>Draft genome sequence of Haematococcus lacustris strain NIES-144.</title>
        <authorList>
            <person name="Morimoto D."/>
            <person name="Nakagawa S."/>
            <person name="Yoshida T."/>
            <person name="Sawayama S."/>
        </authorList>
    </citation>
    <scope>NUCLEOTIDE SEQUENCE [LARGE SCALE GENOMIC DNA]</scope>
    <source>
        <strain evidence="1 2">NIES-144</strain>
    </source>
</reference>
<comment type="caution">
    <text evidence="1">The sequence shown here is derived from an EMBL/GenBank/DDBJ whole genome shotgun (WGS) entry which is preliminary data.</text>
</comment>
<dbReference type="SUPFAM" id="SSF56281">
    <property type="entry name" value="Metallo-hydrolase/oxidoreductase"/>
    <property type="match status" value="1"/>
</dbReference>
<evidence type="ECO:0000313" key="2">
    <source>
        <dbReference type="Proteomes" id="UP000485058"/>
    </source>
</evidence>
<dbReference type="GO" id="GO:0036297">
    <property type="term" value="P:interstrand cross-link repair"/>
    <property type="evidence" value="ECO:0007669"/>
    <property type="project" value="TreeGrafter"/>
</dbReference>
<feature type="non-terminal residue" evidence="1">
    <location>
        <position position="1"/>
    </location>
</feature>
<protein>
    <submittedName>
        <fullName evidence="1">Uncharacterized protein</fullName>
    </submittedName>
</protein>
<name>A0A699YUH9_HAELA</name>
<evidence type="ECO:0000313" key="1">
    <source>
        <dbReference type="EMBL" id="GFH13813.1"/>
    </source>
</evidence>
<organism evidence="1 2">
    <name type="scientific">Haematococcus lacustris</name>
    <name type="common">Green alga</name>
    <name type="synonym">Haematococcus pluvialis</name>
    <dbReference type="NCBI Taxonomy" id="44745"/>
    <lineage>
        <taxon>Eukaryota</taxon>
        <taxon>Viridiplantae</taxon>
        <taxon>Chlorophyta</taxon>
        <taxon>core chlorophytes</taxon>
        <taxon>Chlorophyceae</taxon>
        <taxon>CS clade</taxon>
        <taxon>Chlamydomonadales</taxon>
        <taxon>Haematococcaceae</taxon>
        <taxon>Haematococcus</taxon>
    </lineage>
</organism>
<keyword evidence="2" id="KW-1185">Reference proteome</keyword>
<dbReference type="GO" id="GO:0003684">
    <property type="term" value="F:damaged DNA binding"/>
    <property type="evidence" value="ECO:0007669"/>
    <property type="project" value="TreeGrafter"/>
</dbReference>
<dbReference type="GO" id="GO:0006303">
    <property type="term" value="P:double-strand break repair via nonhomologous end joining"/>
    <property type="evidence" value="ECO:0007669"/>
    <property type="project" value="TreeGrafter"/>
</dbReference>
<sequence>VLVNHTPLVQWTCLEVGASLQLVVGSIPVKVTALPADHCPGACMLLFTSPVFGAVLATGDVRFSPELLDQVCQVLAEQGVTRLDLLHLDATFGLEPQEFPSLQLSLQQLSRLLDSNPNAYPVNICVEALGSESILRHLHSRHQAHLYLTPQQPAEATAIGGVLAEQHVTP</sequence>
<accession>A0A699YUH9</accession>
<dbReference type="AlphaFoldDB" id="A0A699YUH9"/>
<dbReference type="EMBL" id="BLLF01000655">
    <property type="protein sequence ID" value="GFH13813.1"/>
    <property type="molecule type" value="Genomic_DNA"/>
</dbReference>
<dbReference type="InterPro" id="IPR036866">
    <property type="entry name" value="RibonucZ/Hydroxyglut_hydro"/>
</dbReference>
<proteinExistence type="predicted"/>
<dbReference type="PANTHER" id="PTHR23240">
    <property type="entry name" value="DNA CROSS-LINK REPAIR PROTEIN PSO2/SNM1-RELATED"/>
    <property type="match status" value="1"/>
</dbReference>
<dbReference type="GO" id="GO:0035312">
    <property type="term" value="F:5'-3' DNA exonuclease activity"/>
    <property type="evidence" value="ECO:0007669"/>
    <property type="project" value="TreeGrafter"/>
</dbReference>
<gene>
    <name evidence="1" type="ORF">HaLaN_09763</name>
</gene>
<dbReference type="Gene3D" id="3.60.15.10">
    <property type="entry name" value="Ribonuclease Z/Hydroxyacylglutathione hydrolase-like"/>
    <property type="match status" value="1"/>
</dbReference>
<dbReference type="Proteomes" id="UP000485058">
    <property type="component" value="Unassembled WGS sequence"/>
</dbReference>